<sequence length="440" mass="47805">MARNWIAKNNGFLSWREFEEAQKGNTNAAETRPNVITTPSVSSLTDTNSSSDSDAEGSEQSSVSNVTENELREMQDKAGEIPGDSDYAGSDVDNAAEEEDEYEAWKQVETGERPWAFYGLRNKAHSKSQESRPSTATHSNKPVDAGTRLSIQEGMKTAHPKASPREKHQKCVVEDQARDSGGKILSSTNALTTNLLEQAADPLTGMASPAPITQDGGKNCEEKDLRAILSTLTDSLNQPPLSVAGLEDVPKGTKRARSEERTIQADMGMSAVEQGKTKKAKLDTDVSDIQATLSITSEPQSASPCSITPPFKPKEAQGPAAFELSSYSKGSISWNRESEESSLRLFYGEGDRTLGTVGDPVNIVIDPTRLRGFAREEIPGSKGNVVTRLLSNDVDDAPVEVVFNRPRGSKADIGKVQSRNFVRWLRSVEPNLKVFEAESK</sequence>
<proteinExistence type="predicted"/>
<protein>
    <submittedName>
        <fullName evidence="1">Uncharacterized protein</fullName>
    </submittedName>
</protein>
<evidence type="ECO:0000313" key="1">
    <source>
        <dbReference type="EMBL" id="KAJ2983810.1"/>
    </source>
</evidence>
<organism evidence="1 2">
    <name type="scientific">Xylaria curta</name>
    <dbReference type="NCBI Taxonomy" id="42375"/>
    <lineage>
        <taxon>Eukaryota</taxon>
        <taxon>Fungi</taxon>
        <taxon>Dikarya</taxon>
        <taxon>Ascomycota</taxon>
        <taxon>Pezizomycotina</taxon>
        <taxon>Sordariomycetes</taxon>
        <taxon>Xylariomycetidae</taxon>
        <taxon>Xylariales</taxon>
        <taxon>Xylariaceae</taxon>
        <taxon>Xylaria</taxon>
    </lineage>
</organism>
<dbReference type="Proteomes" id="UP001143856">
    <property type="component" value="Unassembled WGS sequence"/>
</dbReference>
<accession>A0ACC1NX06</accession>
<keyword evidence="2" id="KW-1185">Reference proteome</keyword>
<gene>
    <name evidence="1" type="ORF">NUW58_g6186</name>
</gene>
<evidence type="ECO:0000313" key="2">
    <source>
        <dbReference type="Proteomes" id="UP001143856"/>
    </source>
</evidence>
<name>A0ACC1NX06_9PEZI</name>
<reference evidence="1" key="1">
    <citation type="submission" date="2022-10" db="EMBL/GenBank/DDBJ databases">
        <title>Genome Sequence of Xylaria curta.</title>
        <authorList>
            <person name="Buettner E."/>
        </authorList>
    </citation>
    <scope>NUCLEOTIDE SEQUENCE</scope>
    <source>
        <strain evidence="1">Babe10</strain>
    </source>
</reference>
<dbReference type="EMBL" id="JAPDGR010001345">
    <property type="protein sequence ID" value="KAJ2983810.1"/>
    <property type="molecule type" value="Genomic_DNA"/>
</dbReference>
<comment type="caution">
    <text evidence="1">The sequence shown here is derived from an EMBL/GenBank/DDBJ whole genome shotgun (WGS) entry which is preliminary data.</text>
</comment>